<evidence type="ECO:0000313" key="9">
    <source>
        <dbReference type="EMBL" id="MBC3804222.1"/>
    </source>
</evidence>
<dbReference type="Pfam" id="PF07538">
    <property type="entry name" value="ChW"/>
    <property type="match status" value="6"/>
</dbReference>
<keyword evidence="2 5" id="KW-0645">Protease</keyword>
<comment type="similarity">
    <text evidence="1 5 6">Belongs to the peptidase S8 family.</text>
</comment>
<keyword evidence="3 5" id="KW-0378">Hydrolase</keyword>
<dbReference type="RefSeq" id="WP_186842107.1">
    <property type="nucleotide sequence ID" value="NZ_WJBC01000008.1"/>
</dbReference>
<dbReference type="InterPro" id="IPR015500">
    <property type="entry name" value="Peptidase_S8_subtilisin-rel"/>
</dbReference>
<evidence type="ECO:0000256" key="6">
    <source>
        <dbReference type="RuleBase" id="RU003355"/>
    </source>
</evidence>
<dbReference type="InterPro" id="IPR022398">
    <property type="entry name" value="Peptidase_S8_His-AS"/>
</dbReference>
<dbReference type="PRINTS" id="PR00723">
    <property type="entry name" value="SUBTILISIN"/>
</dbReference>
<dbReference type="SUPFAM" id="SSF52743">
    <property type="entry name" value="Subtilisin-like"/>
    <property type="match status" value="1"/>
</dbReference>
<keyword evidence="10" id="KW-1185">Reference proteome</keyword>
<gene>
    <name evidence="9" type="ORF">GH808_07205</name>
</gene>
<dbReference type="PROSITE" id="PS00136">
    <property type="entry name" value="SUBTILASE_ASP"/>
    <property type="match status" value="1"/>
</dbReference>
<feature type="region of interest" description="Disordered" evidence="7">
    <location>
        <begin position="32"/>
        <end position="56"/>
    </location>
</feature>
<evidence type="ECO:0000313" key="10">
    <source>
        <dbReference type="Proteomes" id="UP000603234"/>
    </source>
</evidence>
<dbReference type="Gene3D" id="3.40.50.200">
    <property type="entry name" value="Peptidase S8/S53 domain"/>
    <property type="match status" value="1"/>
</dbReference>
<evidence type="ECO:0000256" key="1">
    <source>
        <dbReference type="ARBA" id="ARBA00011073"/>
    </source>
</evidence>
<feature type="domain" description="Peptidase S8/S53" evidence="8">
    <location>
        <begin position="186"/>
        <end position="438"/>
    </location>
</feature>
<dbReference type="InterPro" id="IPR023827">
    <property type="entry name" value="Peptidase_S8_Asp-AS"/>
</dbReference>
<dbReference type="SMART" id="SM00728">
    <property type="entry name" value="ChW"/>
    <property type="match status" value="6"/>
</dbReference>
<accession>A0ABR6WUD6</accession>
<name>A0ABR6WUD6_9FIRM</name>
<dbReference type="EMBL" id="WJBC01000008">
    <property type="protein sequence ID" value="MBC3804222.1"/>
    <property type="molecule type" value="Genomic_DNA"/>
</dbReference>
<dbReference type="InterPro" id="IPR023828">
    <property type="entry name" value="Peptidase_S8_Ser-AS"/>
</dbReference>
<proteinExistence type="inferred from homology"/>
<dbReference type="Pfam" id="PF00082">
    <property type="entry name" value="Peptidase_S8"/>
    <property type="match status" value="1"/>
</dbReference>
<dbReference type="PROSITE" id="PS51892">
    <property type="entry name" value="SUBTILASE"/>
    <property type="match status" value="1"/>
</dbReference>
<keyword evidence="4 5" id="KW-0720">Serine protease</keyword>
<comment type="caution">
    <text evidence="9">The sequence shown here is derived from an EMBL/GenBank/DDBJ whole genome shotgun (WGS) entry which is preliminary data.</text>
</comment>
<dbReference type="InterPro" id="IPR036852">
    <property type="entry name" value="Peptidase_S8/S53_dom_sf"/>
</dbReference>
<dbReference type="InterPro" id="IPR006637">
    <property type="entry name" value="ChW"/>
</dbReference>
<evidence type="ECO:0000256" key="3">
    <source>
        <dbReference type="ARBA" id="ARBA00022801"/>
    </source>
</evidence>
<dbReference type="InterPro" id="IPR000209">
    <property type="entry name" value="Peptidase_S8/S53_dom"/>
</dbReference>
<sequence>MKKELGNLTKVLIMVVIAFLLVPVGIMAAASTDSDQPSVKIEDQNTADQQENGTVSHQEAGAAVIETMAEVANLDANNNPEQQLVVIYADSSDANVKDLSLTTDEVKSGEHVSDRVDVIEPGENTNVDELMTELKNNPNVLSVCKNGEIKVSSLPNDPYITNGSAWQFTKIGENQTWDQVSNTEPVVVAVIDTGLETSHPDIAANTVAGYDYVTGSAAVVDIAGHGTEVSGCIAAVTNNGIGTAGVSGVSNIKIAPYRTGGKYDGDTSLNVAYICAALMDAANRPEVRVINMSFGGYDQYTGLEDAVNYAIAAGKILVGASGNEGDLSAYAGRYSYPSSYNGVISVAATTSGDGHASFSQYNDRVDLCAPGQSIMTIDHNGLYKAVSGTSFSSPIVAGACAVLLAKDPGLTAGQVETILKDTAQDLGTGGPDIYFGSGRIQLDAAVAAVAVSTPLKVESFETDKTSGQAVNTSIQLSAAASGGTNPYQYKFYYQRGSATTVISGFSTNSTATFRPAAAGSYALFVDIKDAAGTIVTETISGYEIKVPSIDGITCAYRTHVEDDGWQDWKTDGELSGTSGQSLRLEGIEIKMNNLGYDVGVEYQTHVQNIGWQGFKSDGVTSGTTAKSLRLEAIQIRLTGTDADQCDVYYQVHAQDFGWLDWAKNGASAGTEGLSLRLEAIRIVVVPKGSAAPGATDRPFVKDLDCSYQTHVQNLGWQGFKSDGVISGTSGQSLRLEGIQIKVANQGDDVGVEYQTQVQDIGWQGFKSDGVTSGTSGQSLRLEAIQIRLTGADANQYDVYYQVHAQNYGWLDWAKNGASAGTEGLSLRLEAIRIEIVPKGSAAPGATSRAFVKV</sequence>
<dbReference type="InterPro" id="IPR050131">
    <property type="entry name" value="Peptidase_S8_subtilisin-like"/>
</dbReference>
<feature type="active site" description="Charge relay system" evidence="5">
    <location>
        <position position="390"/>
    </location>
</feature>
<reference evidence="9 10" key="1">
    <citation type="journal article" date="2020" name="mSystems">
        <title>Defining Genomic and Predicted Metabolic Features of the Acetobacterium Genus.</title>
        <authorList>
            <person name="Ross D.E."/>
            <person name="Marshall C.W."/>
            <person name="Gulliver D."/>
            <person name="May H.D."/>
            <person name="Norman R.S."/>
        </authorList>
    </citation>
    <scope>NUCLEOTIDE SEQUENCE [LARGE SCALE GENOMIC DNA]</scope>
    <source>
        <strain evidence="9 10">DSM 8238</strain>
    </source>
</reference>
<evidence type="ECO:0000256" key="2">
    <source>
        <dbReference type="ARBA" id="ARBA00022670"/>
    </source>
</evidence>
<feature type="active site" description="Charge relay system" evidence="5">
    <location>
        <position position="192"/>
    </location>
</feature>
<evidence type="ECO:0000259" key="8">
    <source>
        <dbReference type="Pfam" id="PF00082"/>
    </source>
</evidence>
<protein>
    <submittedName>
        <fullName evidence="9">S8 family serine peptidase</fullName>
    </submittedName>
</protein>
<feature type="active site" description="Charge relay system" evidence="5">
    <location>
        <position position="225"/>
    </location>
</feature>
<dbReference type="PROSITE" id="PS00137">
    <property type="entry name" value="SUBTILASE_HIS"/>
    <property type="match status" value="1"/>
</dbReference>
<dbReference type="Proteomes" id="UP000603234">
    <property type="component" value="Unassembled WGS sequence"/>
</dbReference>
<organism evidence="9 10">
    <name type="scientific">Acetobacterium fimetarium</name>
    <dbReference type="NCBI Taxonomy" id="52691"/>
    <lineage>
        <taxon>Bacteria</taxon>
        <taxon>Bacillati</taxon>
        <taxon>Bacillota</taxon>
        <taxon>Clostridia</taxon>
        <taxon>Eubacteriales</taxon>
        <taxon>Eubacteriaceae</taxon>
        <taxon>Acetobacterium</taxon>
    </lineage>
</organism>
<dbReference type="PROSITE" id="PS00138">
    <property type="entry name" value="SUBTILASE_SER"/>
    <property type="match status" value="1"/>
</dbReference>
<evidence type="ECO:0000256" key="4">
    <source>
        <dbReference type="ARBA" id="ARBA00022825"/>
    </source>
</evidence>
<evidence type="ECO:0000256" key="5">
    <source>
        <dbReference type="PROSITE-ProRule" id="PRU01240"/>
    </source>
</evidence>
<dbReference type="PANTHER" id="PTHR43806:SF11">
    <property type="entry name" value="CEREVISIN-RELATED"/>
    <property type="match status" value="1"/>
</dbReference>
<dbReference type="PANTHER" id="PTHR43806">
    <property type="entry name" value="PEPTIDASE S8"/>
    <property type="match status" value="1"/>
</dbReference>
<evidence type="ECO:0000256" key="7">
    <source>
        <dbReference type="SAM" id="MobiDB-lite"/>
    </source>
</evidence>
<feature type="compositionally biased region" description="Polar residues" evidence="7">
    <location>
        <begin position="44"/>
        <end position="56"/>
    </location>
</feature>